<comment type="caution">
    <text evidence="2">The sequence shown here is derived from an EMBL/GenBank/DDBJ whole genome shotgun (WGS) entry which is preliminary data.</text>
</comment>
<feature type="compositionally biased region" description="Basic and acidic residues" evidence="1">
    <location>
        <begin position="30"/>
        <end position="56"/>
    </location>
</feature>
<organism evidence="2 3">
    <name type="scientific">Portunus trituberculatus</name>
    <name type="common">Swimming crab</name>
    <name type="synonym">Neptunus trituberculatus</name>
    <dbReference type="NCBI Taxonomy" id="210409"/>
    <lineage>
        <taxon>Eukaryota</taxon>
        <taxon>Metazoa</taxon>
        <taxon>Ecdysozoa</taxon>
        <taxon>Arthropoda</taxon>
        <taxon>Crustacea</taxon>
        <taxon>Multicrustacea</taxon>
        <taxon>Malacostraca</taxon>
        <taxon>Eumalacostraca</taxon>
        <taxon>Eucarida</taxon>
        <taxon>Decapoda</taxon>
        <taxon>Pleocyemata</taxon>
        <taxon>Brachyura</taxon>
        <taxon>Eubrachyura</taxon>
        <taxon>Portunoidea</taxon>
        <taxon>Portunidae</taxon>
        <taxon>Portuninae</taxon>
        <taxon>Portunus</taxon>
    </lineage>
</organism>
<gene>
    <name evidence="2" type="ORF">E2C01_051741</name>
</gene>
<dbReference type="AlphaFoldDB" id="A0A5B7GMJ8"/>
<proteinExistence type="predicted"/>
<sequence>MWSGVGVNQQKGIRVGVTRRQQQRRQAVGRGRESNQREREREGVRDVTRKEEEGGKEGQATEGRRGEEKGGRQEGGGRSVWEEEEDGLE</sequence>
<evidence type="ECO:0000313" key="2">
    <source>
        <dbReference type="EMBL" id="MPC57754.1"/>
    </source>
</evidence>
<evidence type="ECO:0000256" key="1">
    <source>
        <dbReference type="SAM" id="MobiDB-lite"/>
    </source>
</evidence>
<accession>A0A5B7GMJ8</accession>
<feature type="region of interest" description="Disordered" evidence="1">
    <location>
        <begin position="1"/>
        <end position="89"/>
    </location>
</feature>
<feature type="compositionally biased region" description="Low complexity" evidence="1">
    <location>
        <begin position="14"/>
        <end position="29"/>
    </location>
</feature>
<name>A0A5B7GMJ8_PORTR</name>
<protein>
    <submittedName>
        <fullName evidence="2">Uncharacterized protein</fullName>
    </submittedName>
</protein>
<evidence type="ECO:0000313" key="3">
    <source>
        <dbReference type="Proteomes" id="UP000324222"/>
    </source>
</evidence>
<dbReference type="EMBL" id="VSRR010015044">
    <property type="protein sequence ID" value="MPC57754.1"/>
    <property type="molecule type" value="Genomic_DNA"/>
</dbReference>
<feature type="compositionally biased region" description="Polar residues" evidence="1">
    <location>
        <begin position="1"/>
        <end position="11"/>
    </location>
</feature>
<keyword evidence="3" id="KW-1185">Reference proteome</keyword>
<reference evidence="2 3" key="1">
    <citation type="submission" date="2019-05" db="EMBL/GenBank/DDBJ databases">
        <title>Another draft genome of Portunus trituberculatus and its Hox gene families provides insights of decapod evolution.</title>
        <authorList>
            <person name="Jeong J.-H."/>
            <person name="Song I."/>
            <person name="Kim S."/>
            <person name="Choi T."/>
            <person name="Kim D."/>
            <person name="Ryu S."/>
            <person name="Kim W."/>
        </authorList>
    </citation>
    <scope>NUCLEOTIDE SEQUENCE [LARGE SCALE GENOMIC DNA]</scope>
    <source>
        <tissue evidence="2">Muscle</tissue>
    </source>
</reference>
<dbReference type="Proteomes" id="UP000324222">
    <property type="component" value="Unassembled WGS sequence"/>
</dbReference>
<feature type="compositionally biased region" description="Basic and acidic residues" evidence="1">
    <location>
        <begin position="62"/>
        <end position="72"/>
    </location>
</feature>